<protein>
    <recommendedName>
        <fullName evidence="3">Flagellin</fullName>
    </recommendedName>
</protein>
<proteinExistence type="predicted"/>
<dbReference type="Proteomes" id="UP000663586">
    <property type="component" value="Chromosome"/>
</dbReference>
<evidence type="ECO:0008006" key="3">
    <source>
        <dbReference type="Google" id="ProtNLM"/>
    </source>
</evidence>
<accession>A0A897MRM1</accession>
<gene>
    <name evidence="1" type="ORF">AArcS_0390</name>
</gene>
<dbReference type="KEGG" id="hara:AArcS_0390"/>
<sequence length="187" mass="19950">MMLGLGALTVSGSAIFGSGALTQTEAQRGLQVEVHTEAGIAERFADVLLQSEPYSSAGFNASEDEATNLFPEQNDYEDVDGFSSSGEEVSILNEDVTIEFGSLLGSARNAYNDLFRIVNLDDGEDSRAFDVSFHVDADEVDIEINDGNDIENVGVDTTEQIDVSISPESGVDEITEGTLIIEISASQ</sequence>
<reference evidence="1" key="1">
    <citation type="submission" date="2020-11" db="EMBL/GenBank/DDBJ databases">
        <title>Carbohydrate-dependent, anaerobic sulfur respiration: A novel catabolism in halophilic archaea.</title>
        <authorList>
            <person name="Sorokin D.Y."/>
            <person name="Messina E."/>
            <person name="Smedile F."/>
            <person name="La Cono V."/>
            <person name="Hallsworth J.E."/>
            <person name="Yakimov M.M."/>
        </authorList>
    </citation>
    <scope>NUCLEOTIDE SEQUENCE</scope>
    <source>
        <strain evidence="1">AArc-S</strain>
    </source>
</reference>
<dbReference type="EMBL" id="CP064786">
    <property type="protein sequence ID" value="QSG01619.1"/>
    <property type="molecule type" value="Genomic_DNA"/>
</dbReference>
<name>A0A897MRM1_9EURY</name>
<organism evidence="1 2">
    <name type="scientific">Natranaeroarchaeum sulfidigenes</name>
    <dbReference type="NCBI Taxonomy" id="2784880"/>
    <lineage>
        <taxon>Archaea</taxon>
        <taxon>Methanobacteriati</taxon>
        <taxon>Methanobacteriota</taxon>
        <taxon>Stenosarchaea group</taxon>
        <taxon>Halobacteria</taxon>
        <taxon>Halobacteriales</taxon>
        <taxon>Natronoarchaeaceae</taxon>
        <taxon>Natranaeroarchaeum</taxon>
    </lineage>
</organism>
<evidence type="ECO:0000313" key="1">
    <source>
        <dbReference type="EMBL" id="QSG01619.1"/>
    </source>
</evidence>
<evidence type="ECO:0000313" key="2">
    <source>
        <dbReference type="Proteomes" id="UP000663586"/>
    </source>
</evidence>
<dbReference type="AlphaFoldDB" id="A0A897MRM1"/>
<keyword evidence="2" id="KW-1185">Reference proteome</keyword>